<accession>A0A5F9DFB9</accession>
<dbReference type="GO" id="GO:0005524">
    <property type="term" value="F:ATP binding"/>
    <property type="evidence" value="ECO:0007669"/>
    <property type="project" value="InterPro"/>
</dbReference>
<dbReference type="Bgee" id="ENSOCUG00000015684">
    <property type="expression patterns" value="Expressed in embryo and 15 other cell types or tissues"/>
</dbReference>
<evidence type="ECO:0000313" key="4">
    <source>
        <dbReference type="Ensembl" id="ENSOCUP00000044879.1"/>
    </source>
</evidence>
<dbReference type="GO" id="GO:0004823">
    <property type="term" value="F:leucine-tRNA ligase activity"/>
    <property type="evidence" value="ECO:0007669"/>
    <property type="project" value="InterPro"/>
</dbReference>
<dbReference type="Pfam" id="PF24810">
    <property type="entry name" value="RBD_LARS1"/>
    <property type="match status" value="1"/>
</dbReference>
<dbReference type="GO" id="GO:0006429">
    <property type="term" value="P:leucyl-tRNA aminoacylation"/>
    <property type="evidence" value="ECO:0007669"/>
    <property type="project" value="InterPro"/>
</dbReference>
<dbReference type="PANTHER" id="PTHR45794:SF1">
    <property type="entry name" value="LEUCINE--TRNA LIGASE, CYTOPLASMIC"/>
    <property type="match status" value="1"/>
</dbReference>
<evidence type="ECO:0000313" key="5">
    <source>
        <dbReference type="Proteomes" id="UP000001811"/>
    </source>
</evidence>
<reference evidence="4" key="3">
    <citation type="submission" date="2025-09" db="UniProtKB">
        <authorList>
            <consortium name="Ensembl"/>
        </authorList>
    </citation>
    <scope>IDENTIFICATION</scope>
    <source>
        <strain evidence="4">Thorbecke</strain>
    </source>
</reference>
<dbReference type="EMBL" id="AAGW02027528">
    <property type="status" value="NOT_ANNOTATED_CDS"/>
    <property type="molecule type" value="Genomic_DNA"/>
</dbReference>
<dbReference type="EMBL" id="AAGW02027529">
    <property type="status" value="NOT_ANNOTATED_CDS"/>
    <property type="molecule type" value="Genomic_DNA"/>
</dbReference>
<sequence>MLGNMRSGLWKCVMCSQSGLNFERAVTDGSLGMKPYLRAMEQLCCLISLKLFSFLFSLKPDSIMKASWPVAGPVDEALVRSSQYLMEVAHDLRLRLKNYMMPAKGKRTDKQPPQKPSHCTIYVTKSYPPWQHTTLSVLRNHFEANNGKLPDNKVIASELGSLPELKKYMKKVMPFVAMIKENLEKMGPRVLDLQLEFDEQAVLMENIVYLTNSLELEHIEVKFASEAEDKVREDCCPGKPLNVFRTEPGVPVSLVNPQPSNGHFSTKVEIRQGDNCDSVIRRLMKMDRGIKDLSKEKSILGSLPYLSMLFSTWTSQARKFTSLKMAYEQILATQ</sequence>
<organism evidence="4 5">
    <name type="scientific">Oryctolagus cuniculus</name>
    <name type="common">Rabbit</name>
    <dbReference type="NCBI Taxonomy" id="9986"/>
    <lineage>
        <taxon>Eukaryota</taxon>
        <taxon>Metazoa</taxon>
        <taxon>Chordata</taxon>
        <taxon>Craniata</taxon>
        <taxon>Vertebrata</taxon>
        <taxon>Euteleostomi</taxon>
        <taxon>Mammalia</taxon>
        <taxon>Eutheria</taxon>
        <taxon>Euarchontoglires</taxon>
        <taxon>Glires</taxon>
        <taxon>Lagomorpha</taxon>
        <taxon>Leporidae</taxon>
        <taxon>Oryctolagus</taxon>
    </lineage>
</organism>
<gene>
    <name evidence="4" type="primary">LARS1</name>
</gene>
<dbReference type="EMBL" id="AAGW02027527">
    <property type="status" value="NOT_ANNOTATED_CDS"/>
    <property type="molecule type" value="Genomic_DNA"/>
</dbReference>
<dbReference type="InterPro" id="IPR004493">
    <property type="entry name" value="Leu-tRNA-synth_Ia_arc/euk"/>
</dbReference>
<keyword evidence="5" id="KW-1185">Reference proteome</keyword>
<feature type="domain" description="Leucine--tRNA ligase RagD-binding" evidence="3">
    <location>
        <begin position="123"/>
        <end position="196"/>
    </location>
</feature>
<dbReference type="AlphaFoldDB" id="A0A5F9DFB9"/>
<dbReference type="InterPro" id="IPR055416">
    <property type="entry name" value="RBD_LARS1"/>
</dbReference>
<name>A0A5F9DFB9_RABIT</name>
<dbReference type="InterPro" id="IPR054509">
    <property type="entry name" value="LARS1_ULD"/>
</dbReference>
<evidence type="ECO:0000259" key="2">
    <source>
        <dbReference type="Pfam" id="PF22947"/>
    </source>
</evidence>
<dbReference type="InterPro" id="IPR009080">
    <property type="entry name" value="tRNAsynth_Ia_anticodon-bd"/>
</dbReference>
<reference evidence="4 5" key="1">
    <citation type="journal article" date="2011" name="Nature">
        <title>A high-resolution map of human evolutionary constraint using 29 mammals.</title>
        <authorList>
            <person name="Lindblad-Toh K."/>
            <person name="Garber M."/>
            <person name="Zuk O."/>
            <person name="Lin M.F."/>
            <person name="Parker B.J."/>
            <person name="Washietl S."/>
            <person name="Kheradpour P."/>
            <person name="Ernst J."/>
            <person name="Jordan G."/>
            <person name="Mauceli E."/>
            <person name="Ward L.D."/>
            <person name="Lowe C.B."/>
            <person name="Holloway A.K."/>
            <person name="Clamp M."/>
            <person name="Gnerre S."/>
            <person name="Alfoldi J."/>
            <person name="Beal K."/>
            <person name="Chang J."/>
            <person name="Clawson H."/>
            <person name="Cuff J."/>
            <person name="Di Palma F."/>
            <person name="Fitzgerald S."/>
            <person name="Flicek P."/>
            <person name="Guttman M."/>
            <person name="Hubisz M.J."/>
            <person name="Jaffe D.B."/>
            <person name="Jungreis I."/>
            <person name="Kent W.J."/>
            <person name="Kostka D."/>
            <person name="Lara M."/>
            <person name="Martins A.L."/>
            <person name="Massingham T."/>
            <person name="Moltke I."/>
            <person name="Raney B.J."/>
            <person name="Rasmussen M.D."/>
            <person name="Robinson J."/>
            <person name="Stark A."/>
            <person name="Vilella A.J."/>
            <person name="Wen J."/>
            <person name="Xie X."/>
            <person name="Zody M.C."/>
            <person name="Baldwin J."/>
            <person name="Bloom T."/>
            <person name="Chin C.W."/>
            <person name="Heiman D."/>
            <person name="Nicol R."/>
            <person name="Nusbaum C."/>
            <person name="Young S."/>
            <person name="Wilkinson J."/>
            <person name="Worley K.C."/>
            <person name="Kovar C.L."/>
            <person name="Muzny D.M."/>
            <person name="Gibbs R.A."/>
            <person name="Cree A."/>
            <person name="Dihn H.H."/>
            <person name="Fowler G."/>
            <person name="Jhangiani S."/>
            <person name="Joshi V."/>
            <person name="Lee S."/>
            <person name="Lewis L.R."/>
            <person name="Nazareth L.V."/>
            <person name="Okwuonu G."/>
            <person name="Santibanez J."/>
            <person name="Warren W.C."/>
            <person name="Mardis E.R."/>
            <person name="Weinstock G.M."/>
            <person name="Wilson R.K."/>
            <person name="Delehaunty K."/>
            <person name="Dooling D."/>
            <person name="Fronik C."/>
            <person name="Fulton L."/>
            <person name="Fulton B."/>
            <person name="Graves T."/>
            <person name="Minx P."/>
            <person name="Sodergren E."/>
            <person name="Birney E."/>
            <person name="Margulies E.H."/>
            <person name="Herrero J."/>
            <person name="Green E.D."/>
            <person name="Haussler D."/>
            <person name="Siepel A."/>
            <person name="Goldman N."/>
            <person name="Pollard K.S."/>
            <person name="Pedersen J.S."/>
            <person name="Lander E.S."/>
            <person name="Kellis M."/>
        </authorList>
    </citation>
    <scope>NUCLEOTIDE SEQUENCE [LARGE SCALE GENOMIC DNA]</scope>
    <source>
        <strain evidence="4 5">Thorbecke inbred</strain>
    </source>
</reference>
<dbReference type="Proteomes" id="UP000001811">
    <property type="component" value="Chromosome 3"/>
</dbReference>
<dbReference type="PANTHER" id="PTHR45794">
    <property type="entry name" value="LEUCYL-TRNA SYNTHETASE"/>
    <property type="match status" value="1"/>
</dbReference>
<dbReference type="SUPFAM" id="SSF47323">
    <property type="entry name" value="Anticodon-binding domain of a subclass of class I aminoacyl-tRNA synthetases"/>
    <property type="match status" value="1"/>
</dbReference>
<dbReference type="EMBL" id="AAGW02027530">
    <property type="status" value="NOT_ANNOTATED_CDS"/>
    <property type="molecule type" value="Genomic_DNA"/>
</dbReference>
<protein>
    <submittedName>
        <fullName evidence="4">Leucyl-tRNA synthetase 1</fullName>
    </submittedName>
</protein>
<evidence type="ECO:0000256" key="1">
    <source>
        <dbReference type="ARBA" id="ARBA00005594"/>
    </source>
</evidence>
<dbReference type="Pfam" id="PF22947">
    <property type="entry name" value="ULD_3"/>
    <property type="match status" value="1"/>
</dbReference>
<evidence type="ECO:0000259" key="3">
    <source>
        <dbReference type="Pfam" id="PF24810"/>
    </source>
</evidence>
<dbReference type="Ensembl" id="ENSOCUT00000042842.1">
    <property type="protein sequence ID" value="ENSOCUP00000044879.1"/>
    <property type="gene ID" value="ENSOCUG00000015684.4"/>
</dbReference>
<feature type="domain" description="Leucine--tRNA ligase ubiquitin-like" evidence="2">
    <location>
        <begin position="246"/>
        <end position="295"/>
    </location>
</feature>
<reference evidence="4" key="2">
    <citation type="submission" date="2025-08" db="UniProtKB">
        <authorList>
            <consortium name="Ensembl"/>
        </authorList>
    </citation>
    <scope>IDENTIFICATION</scope>
    <source>
        <strain evidence="4">Thorbecke</strain>
    </source>
</reference>
<comment type="similarity">
    <text evidence="1">Belongs to the class-I aminoacyl-tRNA synthetase family.</text>
</comment>
<dbReference type="GeneTree" id="ENSGT00390000012163"/>
<proteinExistence type="inferred from homology"/>